<feature type="repeat" description="ANK" evidence="3">
    <location>
        <begin position="119"/>
        <end position="151"/>
    </location>
</feature>
<sequence length="331" mass="36561">MSKDYFEDVPPELILVLATSLSTASLNALGQTCDRLYKMLQPELESRITPELARDLLVWAAPSKPHIVGKLLAPPHSVPPNPRGVWKSPLHIAAQAGNLETTRLLLAAGANPTAHWEQDWYQPLHLAAEKKHIDVIKLLLDNGAPVDSDYGCDGCRETALHHACAIGHLDMMKLLIERGANIEDRGHFGTALGFAVHYRQREAIKFLLDRGADASVSVPLFILLVGGPPLPHEASLLYMAMDLRHPSSPRYPRRLREGTRPTKWEGLPLGKNRKELMALLFAHGASKENTMQTISKHVGALAKEVECTEEEYLEIIAGMFKEAEGAIPDVR</sequence>
<gene>
    <name evidence="4" type="ORF">B0H16DRAFT_1887080</name>
</gene>
<evidence type="ECO:0000313" key="4">
    <source>
        <dbReference type="EMBL" id="KAJ7752917.1"/>
    </source>
</evidence>
<proteinExistence type="predicted"/>
<feature type="repeat" description="ANK" evidence="3">
    <location>
        <begin position="85"/>
        <end position="117"/>
    </location>
</feature>
<evidence type="ECO:0000256" key="2">
    <source>
        <dbReference type="ARBA" id="ARBA00023043"/>
    </source>
</evidence>
<dbReference type="PANTHER" id="PTHR24126:SF14">
    <property type="entry name" value="ANK_REP_REGION DOMAIN-CONTAINING PROTEIN"/>
    <property type="match status" value="1"/>
</dbReference>
<dbReference type="Gene3D" id="1.25.40.20">
    <property type="entry name" value="Ankyrin repeat-containing domain"/>
    <property type="match status" value="1"/>
</dbReference>
<dbReference type="InterPro" id="IPR036770">
    <property type="entry name" value="Ankyrin_rpt-contain_sf"/>
</dbReference>
<dbReference type="Proteomes" id="UP001215598">
    <property type="component" value="Unassembled WGS sequence"/>
</dbReference>
<dbReference type="PRINTS" id="PR01415">
    <property type="entry name" value="ANKYRIN"/>
</dbReference>
<dbReference type="EMBL" id="JARKIB010000057">
    <property type="protein sequence ID" value="KAJ7752917.1"/>
    <property type="molecule type" value="Genomic_DNA"/>
</dbReference>
<keyword evidence="2 3" id="KW-0040">ANK repeat</keyword>
<organism evidence="4 5">
    <name type="scientific">Mycena metata</name>
    <dbReference type="NCBI Taxonomy" id="1033252"/>
    <lineage>
        <taxon>Eukaryota</taxon>
        <taxon>Fungi</taxon>
        <taxon>Dikarya</taxon>
        <taxon>Basidiomycota</taxon>
        <taxon>Agaricomycotina</taxon>
        <taxon>Agaricomycetes</taxon>
        <taxon>Agaricomycetidae</taxon>
        <taxon>Agaricales</taxon>
        <taxon>Marasmiineae</taxon>
        <taxon>Mycenaceae</taxon>
        <taxon>Mycena</taxon>
    </lineage>
</organism>
<reference evidence="4" key="1">
    <citation type="submission" date="2023-03" db="EMBL/GenBank/DDBJ databases">
        <title>Massive genome expansion in bonnet fungi (Mycena s.s.) driven by repeated elements and novel gene families across ecological guilds.</title>
        <authorList>
            <consortium name="Lawrence Berkeley National Laboratory"/>
            <person name="Harder C.B."/>
            <person name="Miyauchi S."/>
            <person name="Viragh M."/>
            <person name="Kuo A."/>
            <person name="Thoen E."/>
            <person name="Andreopoulos B."/>
            <person name="Lu D."/>
            <person name="Skrede I."/>
            <person name="Drula E."/>
            <person name="Henrissat B."/>
            <person name="Morin E."/>
            <person name="Kohler A."/>
            <person name="Barry K."/>
            <person name="LaButti K."/>
            <person name="Morin E."/>
            <person name="Salamov A."/>
            <person name="Lipzen A."/>
            <person name="Mereny Z."/>
            <person name="Hegedus B."/>
            <person name="Baldrian P."/>
            <person name="Stursova M."/>
            <person name="Weitz H."/>
            <person name="Taylor A."/>
            <person name="Grigoriev I.V."/>
            <person name="Nagy L.G."/>
            <person name="Martin F."/>
            <person name="Kauserud H."/>
        </authorList>
    </citation>
    <scope>NUCLEOTIDE SEQUENCE</scope>
    <source>
        <strain evidence="4">CBHHK182m</strain>
    </source>
</reference>
<comment type="caution">
    <text evidence="4">The sequence shown here is derived from an EMBL/GenBank/DDBJ whole genome shotgun (WGS) entry which is preliminary data.</text>
</comment>
<name>A0AAD7IYB3_9AGAR</name>
<dbReference type="SUPFAM" id="SSF48403">
    <property type="entry name" value="Ankyrin repeat"/>
    <property type="match status" value="1"/>
</dbReference>
<dbReference type="SMART" id="SM00248">
    <property type="entry name" value="ANK"/>
    <property type="match status" value="4"/>
</dbReference>
<accession>A0AAD7IYB3</accession>
<keyword evidence="1" id="KW-0677">Repeat</keyword>
<keyword evidence="5" id="KW-1185">Reference proteome</keyword>
<dbReference type="AlphaFoldDB" id="A0AAD7IYB3"/>
<dbReference type="PANTHER" id="PTHR24126">
    <property type="entry name" value="ANKYRIN REPEAT, PH AND SEC7 DOMAIN CONTAINING PROTEIN SECG-RELATED"/>
    <property type="match status" value="1"/>
</dbReference>
<dbReference type="Pfam" id="PF12796">
    <property type="entry name" value="Ank_2"/>
    <property type="match status" value="2"/>
</dbReference>
<evidence type="ECO:0000256" key="3">
    <source>
        <dbReference type="PROSITE-ProRule" id="PRU00023"/>
    </source>
</evidence>
<dbReference type="PROSITE" id="PS50088">
    <property type="entry name" value="ANK_REPEAT"/>
    <property type="match status" value="3"/>
</dbReference>
<feature type="repeat" description="ANK" evidence="3">
    <location>
        <begin position="155"/>
        <end position="187"/>
    </location>
</feature>
<evidence type="ECO:0000256" key="1">
    <source>
        <dbReference type="ARBA" id="ARBA00022737"/>
    </source>
</evidence>
<dbReference type="PROSITE" id="PS50297">
    <property type="entry name" value="ANK_REP_REGION"/>
    <property type="match status" value="3"/>
</dbReference>
<evidence type="ECO:0000313" key="5">
    <source>
        <dbReference type="Proteomes" id="UP001215598"/>
    </source>
</evidence>
<dbReference type="InterPro" id="IPR002110">
    <property type="entry name" value="Ankyrin_rpt"/>
</dbReference>
<protein>
    <submittedName>
        <fullName evidence="4">Ankyrin repeat-containing domain protein</fullName>
    </submittedName>
</protein>